<evidence type="ECO:0000313" key="3">
    <source>
        <dbReference type="Proteomes" id="UP001499990"/>
    </source>
</evidence>
<dbReference type="Proteomes" id="UP001499990">
    <property type="component" value="Unassembled WGS sequence"/>
</dbReference>
<organism evidence="2 3">
    <name type="scientific">Streptomyces sannanensis</name>
    <dbReference type="NCBI Taxonomy" id="285536"/>
    <lineage>
        <taxon>Bacteria</taxon>
        <taxon>Bacillati</taxon>
        <taxon>Actinomycetota</taxon>
        <taxon>Actinomycetes</taxon>
        <taxon>Kitasatosporales</taxon>
        <taxon>Streptomycetaceae</taxon>
        <taxon>Streptomyces</taxon>
    </lineage>
</organism>
<comment type="caution">
    <text evidence="2">The sequence shown here is derived from an EMBL/GenBank/DDBJ whole genome shotgun (WGS) entry which is preliminary data.</text>
</comment>
<keyword evidence="3" id="KW-1185">Reference proteome</keyword>
<protein>
    <submittedName>
        <fullName evidence="2">Uncharacterized protein</fullName>
    </submittedName>
</protein>
<feature type="compositionally biased region" description="Basic residues" evidence="1">
    <location>
        <begin position="9"/>
        <end position="25"/>
    </location>
</feature>
<name>A0ABP6SEX1_9ACTN</name>
<accession>A0ABP6SEX1</accession>
<evidence type="ECO:0000256" key="1">
    <source>
        <dbReference type="SAM" id="MobiDB-lite"/>
    </source>
</evidence>
<reference evidence="3" key="1">
    <citation type="journal article" date="2019" name="Int. J. Syst. Evol. Microbiol.">
        <title>The Global Catalogue of Microorganisms (GCM) 10K type strain sequencing project: providing services to taxonomists for standard genome sequencing and annotation.</title>
        <authorList>
            <consortium name="The Broad Institute Genomics Platform"/>
            <consortium name="The Broad Institute Genome Sequencing Center for Infectious Disease"/>
            <person name="Wu L."/>
            <person name="Ma J."/>
        </authorList>
    </citation>
    <scope>NUCLEOTIDE SEQUENCE [LARGE SCALE GENOMIC DNA]</scope>
    <source>
        <strain evidence="3">JCM 9651</strain>
    </source>
</reference>
<gene>
    <name evidence="2" type="ORF">GCM10020367_40760</name>
</gene>
<proteinExistence type="predicted"/>
<evidence type="ECO:0000313" key="2">
    <source>
        <dbReference type="EMBL" id="GAA3374942.1"/>
    </source>
</evidence>
<dbReference type="EMBL" id="BAAAYL010000001">
    <property type="protein sequence ID" value="GAA3374942.1"/>
    <property type="molecule type" value="Genomic_DNA"/>
</dbReference>
<feature type="region of interest" description="Disordered" evidence="1">
    <location>
        <begin position="1"/>
        <end position="26"/>
    </location>
</feature>
<sequence length="96" mass="11031">MCAGPRLRPGARHPARSTHSHPVPRRRVDELTGMLHQVPPRPWWLWTPTRFHVAPDLIAYIRHLGDEEVDIWVGAGHRGVLRPLGELDLNRPRFDG</sequence>